<sequence>MIKITKINWLDKEAKEAEVTLLDDFISINCFFSNCNLKEKSVFRNVIYGFDVDDIFQITDNSYKADKISDDWMYCIQGQLIDKYKSIVKVGEFEIDISDGFIPKDIEKGAYIKAKISRFDILRMIVNQV</sequence>
<proteinExistence type="predicted"/>
<dbReference type="RefSeq" id="WP_317635176.1">
    <property type="nucleotide sequence ID" value="NZ_AP026802.1"/>
</dbReference>
<evidence type="ECO:0000313" key="1">
    <source>
        <dbReference type="EMBL" id="BDR59377.1"/>
    </source>
</evidence>
<dbReference type="KEGG" id="xap:XA3_18180"/>
<organism evidence="1 2">
    <name type="scientific">Xylocopilactobacillus apicola</name>
    <dbReference type="NCBI Taxonomy" id="2932184"/>
    <lineage>
        <taxon>Bacteria</taxon>
        <taxon>Bacillati</taxon>
        <taxon>Bacillota</taxon>
        <taxon>Bacilli</taxon>
        <taxon>Lactobacillales</taxon>
        <taxon>Lactobacillaceae</taxon>
        <taxon>Xylocopilactobacillus</taxon>
    </lineage>
</organism>
<name>A0AAU9CZC5_9LACO</name>
<protein>
    <submittedName>
        <fullName evidence="1">Uncharacterized protein</fullName>
    </submittedName>
</protein>
<reference evidence="1 2" key="1">
    <citation type="journal article" date="2023" name="Microbiol. Spectr.">
        <title>Symbiosis of Carpenter Bees with Uncharacterized Lactic Acid Bacteria Showing NAD Auxotrophy.</title>
        <authorList>
            <person name="Kawasaki S."/>
            <person name="Ozawa K."/>
            <person name="Mori T."/>
            <person name="Yamamoto A."/>
            <person name="Ito M."/>
            <person name="Ohkuma M."/>
            <person name="Sakamoto M."/>
            <person name="Matsutani M."/>
        </authorList>
    </citation>
    <scope>NUCLEOTIDE SEQUENCE [LARGE SCALE GENOMIC DNA]</scope>
    <source>
        <strain evidence="1 2">XA3</strain>
    </source>
</reference>
<dbReference type="EMBL" id="AP026802">
    <property type="protein sequence ID" value="BDR59377.1"/>
    <property type="molecule type" value="Genomic_DNA"/>
</dbReference>
<dbReference type="Proteomes" id="UP001321861">
    <property type="component" value="Chromosome"/>
</dbReference>
<gene>
    <name evidence="1" type="ORF">XA3_18180</name>
</gene>
<dbReference type="AlphaFoldDB" id="A0AAU9CZC5"/>
<keyword evidence="2" id="KW-1185">Reference proteome</keyword>
<accession>A0AAU9CZC5</accession>
<evidence type="ECO:0000313" key="2">
    <source>
        <dbReference type="Proteomes" id="UP001321861"/>
    </source>
</evidence>